<evidence type="ECO:0000256" key="4">
    <source>
        <dbReference type="ARBA" id="ARBA00023136"/>
    </source>
</evidence>
<keyword evidence="9" id="KW-1185">Reference proteome</keyword>
<keyword evidence="2 6" id="KW-0812">Transmembrane</keyword>
<feature type="transmembrane region" description="Helical" evidence="6">
    <location>
        <begin position="135"/>
        <end position="157"/>
    </location>
</feature>
<reference evidence="8" key="1">
    <citation type="journal article" date="2021" name="Nat. Commun.">
        <title>Genetic determinants of endophytism in the Arabidopsis root mycobiome.</title>
        <authorList>
            <person name="Mesny F."/>
            <person name="Miyauchi S."/>
            <person name="Thiergart T."/>
            <person name="Pickel B."/>
            <person name="Atanasova L."/>
            <person name="Karlsson M."/>
            <person name="Huettel B."/>
            <person name="Barry K.W."/>
            <person name="Haridas S."/>
            <person name="Chen C."/>
            <person name="Bauer D."/>
            <person name="Andreopoulos W."/>
            <person name="Pangilinan J."/>
            <person name="LaButti K."/>
            <person name="Riley R."/>
            <person name="Lipzen A."/>
            <person name="Clum A."/>
            <person name="Drula E."/>
            <person name="Henrissat B."/>
            <person name="Kohler A."/>
            <person name="Grigoriev I.V."/>
            <person name="Martin F.M."/>
            <person name="Hacquard S."/>
        </authorList>
    </citation>
    <scope>NUCLEOTIDE SEQUENCE</scope>
    <source>
        <strain evidence="8">MPI-CAGE-CH-0235</strain>
    </source>
</reference>
<feature type="transmembrane region" description="Helical" evidence="6">
    <location>
        <begin position="15"/>
        <end position="36"/>
    </location>
</feature>
<accession>A0A8K0WMG0</accession>
<gene>
    <name evidence="8" type="ORF">B0I35DRAFT_443691</name>
</gene>
<dbReference type="GO" id="GO:0016020">
    <property type="term" value="C:membrane"/>
    <property type="evidence" value="ECO:0007669"/>
    <property type="project" value="UniProtKB-SubCell"/>
</dbReference>
<protein>
    <recommendedName>
        <fullName evidence="7">Rhodopsin domain-containing protein</fullName>
    </recommendedName>
</protein>
<evidence type="ECO:0000313" key="8">
    <source>
        <dbReference type="EMBL" id="KAH7306007.1"/>
    </source>
</evidence>
<dbReference type="InterPro" id="IPR052337">
    <property type="entry name" value="SAT4-like"/>
</dbReference>
<organism evidence="8 9">
    <name type="scientific">Stachybotrys elegans</name>
    <dbReference type="NCBI Taxonomy" id="80388"/>
    <lineage>
        <taxon>Eukaryota</taxon>
        <taxon>Fungi</taxon>
        <taxon>Dikarya</taxon>
        <taxon>Ascomycota</taxon>
        <taxon>Pezizomycotina</taxon>
        <taxon>Sordariomycetes</taxon>
        <taxon>Hypocreomycetidae</taxon>
        <taxon>Hypocreales</taxon>
        <taxon>Stachybotryaceae</taxon>
        <taxon>Stachybotrys</taxon>
    </lineage>
</organism>
<dbReference type="PANTHER" id="PTHR33048:SF157">
    <property type="entry name" value="INTEGRAL MEMBRANE PROTEIN"/>
    <property type="match status" value="1"/>
</dbReference>
<evidence type="ECO:0000256" key="1">
    <source>
        <dbReference type="ARBA" id="ARBA00004141"/>
    </source>
</evidence>
<evidence type="ECO:0000256" key="3">
    <source>
        <dbReference type="ARBA" id="ARBA00022989"/>
    </source>
</evidence>
<comment type="caution">
    <text evidence="8">The sequence shown here is derived from an EMBL/GenBank/DDBJ whole genome shotgun (WGS) entry which is preliminary data.</text>
</comment>
<dbReference type="InterPro" id="IPR049326">
    <property type="entry name" value="Rhodopsin_dom_fungi"/>
</dbReference>
<feature type="transmembrane region" description="Helical" evidence="6">
    <location>
        <begin position="102"/>
        <end position="123"/>
    </location>
</feature>
<proteinExistence type="inferred from homology"/>
<dbReference type="Proteomes" id="UP000813444">
    <property type="component" value="Unassembled WGS sequence"/>
</dbReference>
<feature type="domain" description="Rhodopsin" evidence="7">
    <location>
        <begin position="32"/>
        <end position="285"/>
    </location>
</feature>
<evidence type="ECO:0000313" key="9">
    <source>
        <dbReference type="Proteomes" id="UP000813444"/>
    </source>
</evidence>
<dbReference type="OrthoDB" id="5393606at2759"/>
<feature type="transmembrane region" description="Helical" evidence="6">
    <location>
        <begin position="177"/>
        <end position="204"/>
    </location>
</feature>
<dbReference type="EMBL" id="JAGPNK010000017">
    <property type="protein sequence ID" value="KAH7306007.1"/>
    <property type="molecule type" value="Genomic_DNA"/>
</dbReference>
<dbReference type="PANTHER" id="PTHR33048">
    <property type="entry name" value="PTH11-LIKE INTEGRAL MEMBRANE PROTEIN (AFU_ORTHOLOGUE AFUA_5G11245)"/>
    <property type="match status" value="1"/>
</dbReference>
<dbReference type="AlphaFoldDB" id="A0A8K0WMG0"/>
<evidence type="ECO:0000259" key="7">
    <source>
        <dbReference type="Pfam" id="PF20684"/>
    </source>
</evidence>
<feature type="transmembrane region" description="Helical" evidence="6">
    <location>
        <begin position="48"/>
        <end position="69"/>
    </location>
</feature>
<evidence type="ECO:0000256" key="2">
    <source>
        <dbReference type="ARBA" id="ARBA00022692"/>
    </source>
</evidence>
<feature type="transmembrane region" description="Helical" evidence="6">
    <location>
        <begin position="260"/>
        <end position="284"/>
    </location>
</feature>
<name>A0A8K0WMG0_9HYPO</name>
<evidence type="ECO:0000256" key="5">
    <source>
        <dbReference type="ARBA" id="ARBA00038359"/>
    </source>
</evidence>
<comment type="similarity">
    <text evidence="5">Belongs to the SAT4 family.</text>
</comment>
<sequence length="345" mass="38777">MPSQTQHYYQTPGHIIAAGIILALLDIVVVTLRFIGRLRTKQELQIDDWLLLPATVLTTGVGALLVVGVTQEAFGYRTIPTSRENPSDEALQQMTLAIRFEWTISIILPIALACNKASFLFFYRRLFSISRRVSWLLWSLVGFVVAWAIAFVIATLMCCNVMTTAIWQPVAEMAQCVFFLQILMAFCITGFVTDLVIIAVPIPLVWRLRLDTPRKLMACASFLLGTVTVACALARLVVSVDFVNTAADPDNDNILNISLYVYWAMVEASMGVFAACLPTLQLFFRRWSGWEILSSKTRSLFSSRSSSTNNDNDPKDPQVHYQFYAGRKENNVGFPVRVPQWDTDQ</sequence>
<keyword evidence="3 6" id="KW-1133">Transmembrane helix</keyword>
<keyword evidence="4 6" id="KW-0472">Membrane</keyword>
<feature type="transmembrane region" description="Helical" evidence="6">
    <location>
        <begin position="216"/>
        <end position="240"/>
    </location>
</feature>
<dbReference type="Pfam" id="PF20684">
    <property type="entry name" value="Fung_rhodopsin"/>
    <property type="match status" value="1"/>
</dbReference>
<comment type="subcellular location">
    <subcellularLocation>
        <location evidence="1">Membrane</location>
        <topology evidence="1">Multi-pass membrane protein</topology>
    </subcellularLocation>
</comment>
<evidence type="ECO:0000256" key="6">
    <source>
        <dbReference type="SAM" id="Phobius"/>
    </source>
</evidence>